<evidence type="ECO:0000256" key="7">
    <source>
        <dbReference type="SAM" id="MobiDB-lite"/>
    </source>
</evidence>
<feature type="region of interest" description="Disordered" evidence="7">
    <location>
        <begin position="139"/>
        <end position="175"/>
    </location>
</feature>
<dbReference type="OrthoDB" id="28335at2759"/>
<evidence type="ECO:0000259" key="8">
    <source>
        <dbReference type="Pfam" id="PF04719"/>
    </source>
</evidence>
<proteinExistence type="inferred from homology"/>
<feature type="region of interest" description="Disordered" evidence="7">
    <location>
        <begin position="1"/>
        <end position="110"/>
    </location>
</feature>
<dbReference type="Pfam" id="PF04719">
    <property type="entry name" value="TAFII28"/>
    <property type="match status" value="1"/>
</dbReference>
<dbReference type="PANTHER" id="PTHR13218:SF8">
    <property type="entry name" value="TRANSCRIPTION INITIATION FACTOR TFIID SUBUNIT 11"/>
    <property type="match status" value="1"/>
</dbReference>
<evidence type="ECO:0000256" key="6">
    <source>
        <dbReference type="ARBA" id="ARBA00072882"/>
    </source>
</evidence>
<keyword evidence="10" id="KW-1185">Reference proteome</keyword>
<comment type="caution">
    <text evidence="9">The sequence shown here is derived from an EMBL/GenBank/DDBJ whole genome shotgun (WGS) entry which is preliminary data.</text>
</comment>
<protein>
    <recommendedName>
        <fullName evidence="6">Transcription initiation factor TFIID subunit 11</fullName>
    </recommendedName>
</protein>
<dbReference type="InterPro" id="IPR006809">
    <property type="entry name" value="TAFII28_dom"/>
</dbReference>
<gene>
    <name evidence="9" type="ORF">BCR33DRAFT_678534</name>
</gene>
<dbReference type="STRING" id="329046.A0A1Y2CHK5"/>
<dbReference type="Gene3D" id="1.10.20.10">
    <property type="entry name" value="Histone, subunit A"/>
    <property type="match status" value="1"/>
</dbReference>
<comment type="similarity">
    <text evidence="2">Belongs to the TAF11 family.</text>
</comment>
<feature type="compositionally biased region" description="Pro residues" evidence="7">
    <location>
        <begin position="1"/>
        <end position="11"/>
    </location>
</feature>
<dbReference type="AlphaFoldDB" id="A0A1Y2CHK5"/>
<feature type="compositionally biased region" description="Basic residues" evidence="7">
    <location>
        <begin position="32"/>
        <end position="44"/>
    </location>
</feature>
<evidence type="ECO:0000256" key="3">
    <source>
        <dbReference type="ARBA" id="ARBA00023015"/>
    </source>
</evidence>
<evidence type="ECO:0000256" key="5">
    <source>
        <dbReference type="ARBA" id="ARBA00023242"/>
    </source>
</evidence>
<reference evidence="9 10" key="1">
    <citation type="submission" date="2016-07" db="EMBL/GenBank/DDBJ databases">
        <title>Pervasive Adenine N6-methylation of Active Genes in Fungi.</title>
        <authorList>
            <consortium name="DOE Joint Genome Institute"/>
            <person name="Mondo S.J."/>
            <person name="Dannebaum R.O."/>
            <person name="Kuo R.C."/>
            <person name="Labutti K."/>
            <person name="Haridas S."/>
            <person name="Kuo A."/>
            <person name="Salamov A."/>
            <person name="Ahrendt S.R."/>
            <person name="Lipzen A."/>
            <person name="Sullivan W."/>
            <person name="Andreopoulos W.B."/>
            <person name="Clum A."/>
            <person name="Lindquist E."/>
            <person name="Daum C."/>
            <person name="Ramamoorthy G.K."/>
            <person name="Gryganskyi A."/>
            <person name="Culley D."/>
            <person name="Magnuson J.K."/>
            <person name="James T.Y."/>
            <person name="O'Malley M.A."/>
            <person name="Stajich J.E."/>
            <person name="Spatafora J.W."/>
            <person name="Visel A."/>
            <person name="Grigoriev I.V."/>
        </authorList>
    </citation>
    <scope>NUCLEOTIDE SEQUENCE [LARGE SCALE GENOMIC DNA]</scope>
    <source>
        <strain evidence="9 10">JEL800</strain>
    </source>
</reference>
<feature type="compositionally biased region" description="Acidic residues" evidence="7">
    <location>
        <begin position="162"/>
        <end position="175"/>
    </location>
</feature>
<dbReference type="SUPFAM" id="SSF47113">
    <property type="entry name" value="Histone-fold"/>
    <property type="match status" value="1"/>
</dbReference>
<dbReference type="InterPro" id="IPR045127">
    <property type="entry name" value="TAF11-like"/>
</dbReference>
<organism evidence="9 10">
    <name type="scientific">Rhizoclosmatium globosum</name>
    <dbReference type="NCBI Taxonomy" id="329046"/>
    <lineage>
        <taxon>Eukaryota</taxon>
        <taxon>Fungi</taxon>
        <taxon>Fungi incertae sedis</taxon>
        <taxon>Chytridiomycota</taxon>
        <taxon>Chytridiomycota incertae sedis</taxon>
        <taxon>Chytridiomycetes</taxon>
        <taxon>Chytridiales</taxon>
        <taxon>Chytriomycetaceae</taxon>
        <taxon>Rhizoclosmatium</taxon>
    </lineage>
</organism>
<dbReference type="GO" id="GO:0005669">
    <property type="term" value="C:transcription factor TFIID complex"/>
    <property type="evidence" value="ECO:0007669"/>
    <property type="project" value="InterPro"/>
</dbReference>
<evidence type="ECO:0000256" key="1">
    <source>
        <dbReference type="ARBA" id="ARBA00004123"/>
    </source>
</evidence>
<dbReference type="GO" id="GO:0046982">
    <property type="term" value="F:protein heterodimerization activity"/>
    <property type="evidence" value="ECO:0007669"/>
    <property type="project" value="InterPro"/>
</dbReference>
<dbReference type="FunFam" id="1.10.20.10:FF:000061">
    <property type="entry name" value="TFIID subunit"/>
    <property type="match status" value="1"/>
</dbReference>
<accession>A0A1Y2CHK5</accession>
<sequence>MDPSVPLAPPIKPKKHADGEIIPIDPLTGRPVRGKGSRGSRAARPKSEGGARLPKTLPLPGDKPRGGGPGSRGPRGANKKRGGLPGRGGATLTASSSGLASASSAIDAAAAAAHVDLSAKDGVGATFLPQTALLDIPTLPVTQLKPSGDDAVEMPPEHEQNDPDSDLNSDDDEDEDDMVDKDILIEQKTEQEKADMKALMDSFDAEQLHRFEVFRRSRLPKNSVKKVVTTMLGTTTVPANVLIAIAGTGKLFIGDIVELGREVMEEWGEEGALSPAHVREAYRRWREANRWIQT</sequence>
<keyword evidence="3" id="KW-0805">Transcription regulation</keyword>
<name>A0A1Y2CHK5_9FUNG</name>
<keyword evidence="4" id="KW-0804">Transcription</keyword>
<evidence type="ECO:0000313" key="9">
    <source>
        <dbReference type="EMBL" id="ORY46533.1"/>
    </source>
</evidence>
<evidence type="ECO:0000256" key="2">
    <source>
        <dbReference type="ARBA" id="ARBA00009788"/>
    </source>
</evidence>
<dbReference type="EMBL" id="MCGO01000016">
    <property type="protein sequence ID" value="ORY46533.1"/>
    <property type="molecule type" value="Genomic_DNA"/>
</dbReference>
<keyword evidence="5" id="KW-0539">Nucleus</keyword>
<dbReference type="GO" id="GO:0016251">
    <property type="term" value="F:RNA polymerase II general transcription initiation factor activity"/>
    <property type="evidence" value="ECO:0007669"/>
    <property type="project" value="TreeGrafter"/>
</dbReference>
<dbReference type="PANTHER" id="PTHR13218">
    <property type="entry name" value="TRANSCRIPTION INITIATION FACTOR TFIID SUBUNIT 11-RELATED"/>
    <property type="match status" value="1"/>
</dbReference>
<feature type="compositionally biased region" description="Low complexity" evidence="7">
    <location>
        <begin position="90"/>
        <end position="110"/>
    </location>
</feature>
<comment type="subcellular location">
    <subcellularLocation>
        <location evidence="1">Nucleus</location>
    </subcellularLocation>
</comment>
<feature type="domain" description="TAFII28-like protein" evidence="8">
    <location>
        <begin position="199"/>
        <end position="284"/>
    </location>
</feature>
<evidence type="ECO:0000256" key="4">
    <source>
        <dbReference type="ARBA" id="ARBA00023163"/>
    </source>
</evidence>
<dbReference type="InterPro" id="IPR009072">
    <property type="entry name" value="Histone-fold"/>
</dbReference>
<evidence type="ECO:0000313" key="10">
    <source>
        <dbReference type="Proteomes" id="UP000193642"/>
    </source>
</evidence>
<dbReference type="GO" id="GO:0051123">
    <property type="term" value="P:RNA polymerase II preinitiation complex assembly"/>
    <property type="evidence" value="ECO:0007669"/>
    <property type="project" value="InterPro"/>
</dbReference>
<dbReference type="Proteomes" id="UP000193642">
    <property type="component" value="Unassembled WGS sequence"/>
</dbReference>
<dbReference type="CDD" id="cd08048">
    <property type="entry name" value="HFD_TAF11"/>
    <property type="match status" value="1"/>
</dbReference>